<reference evidence="1" key="1">
    <citation type="submission" date="2019-08" db="EMBL/GenBank/DDBJ databases">
        <authorList>
            <person name="Kucharzyk K."/>
            <person name="Murdoch R.W."/>
            <person name="Higgins S."/>
            <person name="Loffler F."/>
        </authorList>
    </citation>
    <scope>NUCLEOTIDE SEQUENCE</scope>
</reference>
<accession>A0A644WUX9</accession>
<protein>
    <submittedName>
        <fullName evidence="1">Uncharacterized protein</fullName>
    </submittedName>
</protein>
<comment type="caution">
    <text evidence="1">The sequence shown here is derived from an EMBL/GenBank/DDBJ whole genome shotgun (WGS) entry which is preliminary data.</text>
</comment>
<sequence length="339" mass="37434">MIRLPGALQWAGFFLCQGLNPQAAGSVTGARLGRRCRLSSLTTAPETDILVGFSARALCPATLPLPGKAADLGRGYLFFPAGVVFMKQPVRILLLLPFLFSLLCGLPFLEAAEKDAPEEWTFSTTPYVWFSGLNGTVGVKGHKARVSQSFSDILSAMDASGMLTFQGHKGKQYFFFDGMYLDLSDTGQVSAGLFTDVGVTTTRLQAAWGVRVKEWESSSLHVFAGLRYWNLKNELTIRTASAPLRHFSDTESWLDPLIGIRFSTRLSPNLTFTAIVDAGGFGMGSDFTWGGMADFSWRISERTSLEIGYRYLYVDYEKDGFVMDAYNDGLFIGFTWKLK</sequence>
<organism evidence="1">
    <name type="scientific">bioreactor metagenome</name>
    <dbReference type="NCBI Taxonomy" id="1076179"/>
    <lineage>
        <taxon>unclassified sequences</taxon>
        <taxon>metagenomes</taxon>
        <taxon>ecological metagenomes</taxon>
    </lineage>
</organism>
<evidence type="ECO:0000313" key="1">
    <source>
        <dbReference type="EMBL" id="MPM07715.1"/>
    </source>
</evidence>
<dbReference type="Gene3D" id="2.40.160.20">
    <property type="match status" value="1"/>
</dbReference>
<gene>
    <name evidence="1" type="ORF">SDC9_54022</name>
</gene>
<proteinExistence type="predicted"/>
<dbReference type="AlphaFoldDB" id="A0A644WUX9"/>
<name>A0A644WUX9_9ZZZZ</name>
<dbReference type="EMBL" id="VSSQ01001368">
    <property type="protein sequence ID" value="MPM07715.1"/>
    <property type="molecule type" value="Genomic_DNA"/>
</dbReference>